<evidence type="ECO:0000313" key="3">
    <source>
        <dbReference type="Proteomes" id="UP000539350"/>
    </source>
</evidence>
<proteinExistence type="predicted"/>
<name>A0A7W2TUI0_9GAMM</name>
<dbReference type="InterPro" id="IPR013216">
    <property type="entry name" value="Methyltransf_11"/>
</dbReference>
<feature type="domain" description="Methyltransferase type 11" evidence="1">
    <location>
        <begin position="61"/>
        <end position="117"/>
    </location>
</feature>
<evidence type="ECO:0000259" key="1">
    <source>
        <dbReference type="Pfam" id="PF08241"/>
    </source>
</evidence>
<keyword evidence="2" id="KW-0808">Transferase</keyword>
<dbReference type="Proteomes" id="UP000539350">
    <property type="component" value="Unassembled WGS sequence"/>
</dbReference>
<dbReference type="GO" id="GO:0008757">
    <property type="term" value="F:S-adenosylmethionine-dependent methyltransferase activity"/>
    <property type="evidence" value="ECO:0007669"/>
    <property type="project" value="InterPro"/>
</dbReference>
<evidence type="ECO:0000313" key="2">
    <source>
        <dbReference type="EMBL" id="MBA6412212.1"/>
    </source>
</evidence>
<dbReference type="EMBL" id="JACFXU010000013">
    <property type="protein sequence ID" value="MBA6412212.1"/>
    <property type="molecule type" value="Genomic_DNA"/>
</dbReference>
<dbReference type="RefSeq" id="WP_182169026.1">
    <property type="nucleotide sequence ID" value="NZ_JACFXU010000013.1"/>
</dbReference>
<dbReference type="Gene3D" id="3.40.50.150">
    <property type="entry name" value="Vaccinia Virus protein VP39"/>
    <property type="match status" value="1"/>
</dbReference>
<comment type="caution">
    <text evidence="2">The sequence shown here is derived from an EMBL/GenBank/DDBJ whole genome shotgun (WGS) entry which is preliminary data.</text>
</comment>
<dbReference type="InterPro" id="IPR029063">
    <property type="entry name" value="SAM-dependent_MTases_sf"/>
</dbReference>
<accession>A0A7W2TUI0</accession>
<dbReference type="Pfam" id="PF08241">
    <property type="entry name" value="Methyltransf_11"/>
    <property type="match status" value="1"/>
</dbReference>
<keyword evidence="3" id="KW-1185">Reference proteome</keyword>
<dbReference type="SUPFAM" id="SSF53335">
    <property type="entry name" value="S-adenosyl-L-methionine-dependent methyltransferases"/>
    <property type="match status" value="1"/>
</dbReference>
<dbReference type="CDD" id="cd02440">
    <property type="entry name" value="AdoMet_MTases"/>
    <property type="match status" value="1"/>
</dbReference>
<keyword evidence="2" id="KW-0489">Methyltransferase</keyword>
<organism evidence="2 3">
    <name type="scientific">Sediminihaliea albiluteola</name>
    <dbReference type="NCBI Taxonomy" id="2758564"/>
    <lineage>
        <taxon>Bacteria</taxon>
        <taxon>Pseudomonadati</taxon>
        <taxon>Pseudomonadota</taxon>
        <taxon>Gammaproteobacteria</taxon>
        <taxon>Cellvibrionales</taxon>
        <taxon>Halieaceae</taxon>
        <taxon>Sediminihaliea</taxon>
    </lineage>
</organism>
<sequence>MTELETWYQTDNGRYLLELIKEQLAEPLDTAFGYHLAQVAVTRMHPLYDASRVRNRVYVAAQSGAAVTLQAESDQLPLASDSVDVIIAHHNLEFSDNPHQALRELHRALTPHGHLFIIAFNPWSLTGLNAALRARMGHRLWRHRQPLSTGRLSDWLNILGFEPQQTLQCYALPPFGGQGMRASIKSVNKWCVSRGLPIGGLFIMHAIKQVPACINRPILRSRRGRLIGLAVPQSVSSPRASATARKGDDTA</sequence>
<dbReference type="AlphaFoldDB" id="A0A7W2TUI0"/>
<protein>
    <submittedName>
        <fullName evidence="2">Methyltransferase domain-containing protein</fullName>
    </submittedName>
</protein>
<reference evidence="2 3" key="1">
    <citation type="submission" date="2020-07" db="EMBL/GenBank/DDBJ databases">
        <title>Halieaceae bacterium, F7430, whole genome shotgun sequencing project.</title>
        <authorList>
            <person name="Jiang S."/>
            <person name="Liu Z.W."/>
            <person name="Du Z.J."/>
        </authorList>
    </citation>
    <scope>NUCLEOTIDE SEQUENCE [LARGE SCALE GENOMIC DNA]</scope>
    <source>
        <strain evidence="2 3">F7430</strain>
    </source>
</reference>
<dbReference type="GO" id="GO:0032259">
    <property type="term" value="P:methylation"/>
    <property type="evidence" value="ECO:0007669"/>
    <property type="project" value="UniProtKB-KW"/>
</dbReference>
<gene>
    <name evidence="2" type="ORF">H2508_03725</name>
</gene>